<evidence type="ECO:0000256" key="2">
    <source>
        <dbReference type="ARBA" id="ARBA00001958"/>
    </source>
</evidence>
<evidence type="ECO:0000256" key="15">
    <source>
        <dbReference type="ARBA" id="ARBA00040883"/>
    </source>
</evidence>
<evidence type="ECO:0000256" key="4">
    <source>
        <dbReference type="ARBA" id="ARBA00005225"/>
    </source>
</evidence>
<gene>
    <name evidence="16" type="primary">coaX</name>
    <name evidence="17" type="ORF">492</name>
</gene>
<dbReference type="GO" id="GO:0046872">
    <property type="term" value="F:metal ion binding"/>
    <property type="evidence" value="ECO:0007669"/>
    <property type="project" value="UniProtKB-KW"/>
</dbReference>
<comment type="pathway">
    <text evidence="4 16">Cofactor biosynthesis; coenzyme A biosynthesis; CoA from (R)-pantothenate: step 1/5.</text>
</comment>
<dbReference type="STRING" id="690567.492"/>
<proteinExistence type="inferred from homology"/>
<dbReference type="PANTHER" id="PTHR34265">
    <property type="entry name" value="TYPE III PANTOTHENATE KINASE"/>
    <property type="match status" value="1"/>
</dbReference>
<dbReference type="EMBL" id="CGIH01000005">
    <property type="protein sequence ID" value="CFX11158.1"/>
    <property type="molecule type" value="Genomic_DNA"/>
</dbReference>
<keyword evidence="9 16" id="KW-0547">Nucleotide-binding</keyword>
<evidence type="ECO:0000256" key="8">
    <source>
        <dbReference type="ARBA" id="ARBA00022679"/>
    </source>
</evidence>
<dbReference type="AlphaFoldDB" id="A0A0E4C7R3"/>
<keyword evidence="10 16" id="KW-0418">Kinase</keyword>
<dbReference type="Pfam" id="PF03309">
    <property type="entry name" value="Pan_kinase"/>
    <property type="match status" value="1"/>
</dbReference>
<organism evidence="17 18">
    <name type="scientific">Syntrophomonas zehnderi OL-4</name>
    <dbReference type="NCBI Taxonomy" id="690567"/>
    <lineage>
        <taxon>Bacteria</taxon>
        <taxon>Bacillati</taxon>
        <taxon>Bacillota</taxon>
        <taxon>Clostridia</taxon>
        <taxon>Eubacteriales</taxon>
        <taxon>Syntrophomonadaceae</taxon>
        <taxon>Syntrophomonas</taxon>
    </lineage>
</organism>
<evidence type="ECO:0000256" key="7">
    <source>
        <dbReference type="ARBA" id="ARBA00022490"/>
    </source>
</evidence>
<evidence type="ECO:0000313" key="17">
    <source>
        <dbReference type="EMBL" id="CFX11158.1"/>
    </source>
</evidence>
<comment type="subunit">
    <text evidence="5 16">Homodimer.</text>
</comment>
<dbReference type="InterPro" id="IPR043129">
    <property type="entry name" value="ATPase_NBD"/>
</dbReference>
<evidence type="ECO:0000256" key="13">
    <source>
        <dbReference type="ARBA" id="ARBA00022993"/>
    </source>
</evidence>
<dbReference type="GO" id="GO:0015937">
    <property type="term" value="P:coenzyme A biosynthetic process"/>
    <property type="evidence" value="ECO:0007669"/>
    <property type="project" value="UniProtKB-UniRule"/>
</dbReference>
<evidence type="ECO:0000313" key="18">
    <source>
        <dbReference type="Proteomes" id="UP000045545"/>
    </source>
</evidence>
<evidence type="ECO:0000256" key="3">
    <source>
        <dbReference type="ARBA" id="ARBA00004496"/>
    </source>
</evidence>
<dbReference type="Gene3D" id="3.30.420.40">
    <property type="match status" value="2"/>
</dbReference>
<dbReference type="UniPathway" id="UPA00241">
    <property type="reaction ID" value="UER00352"/>
</dbReference>
<keyword evidence="11 16" id="KW-0067">ATP-binding</keyword>
<protein>
    <recommendedName>
        <fullName evidence="15 16">Type III pantothenate kinase</fullName>
        <ecNumber evidence="6 16">2.7.1.33</ecNumber>
    </recommendedName>
    <alternativeName>
        <fullName evidence="16">PanK-III</fullName>
    </alternativeName>
    <alternativeName>
        <fullName evidence="16">Pantothenic acid kinase</fullName>
    </alternativeName>
</protein>
<dbReference type="RefSeq" id="WP_046495387.1">
    <property type="nucleotide sequence ID" value="NZ_CGIH01000005.1"/>
</dbReference>
<dbReference type="PANTHER" id="PTHR34265:SF1">
    <property type="entry name" value="TYPE III PANTOTHENATE KINASE"/>
    <property type="match status" value="1"/>
</dbReference>
<comment type="cofactor">
    <cofactor evidence="2">
        <name>K(+)</name>
        <dbReference type="ChEBI" id="CHEBI:29103"/>
    </cofactor>
</comment>
<feature type="binding site" evidence="16">
    <location>
        <begin position="6"/>
        <end position="13"/>
    </location>
    <ligand>
        <name>ATP</name>
        <dbReference type="ChEBI" id="CHEBI:30616"/>
    </ligand>
</feature>
<dbReference type="NCBIfam" id="NF009848">
    <property type="entry name" value="PRK13318.1-6"/>
    <property type="match status" value="1"/>
</dbReference>
<comment type="function">
    <text evidence="16">Catalyzes the phosphorylation of pantothenate (Pan), the first step in CoA biosynthesis.</text>
</comment>
<dbReference type="HAMAP" id="MF_01274">
    <property type="entry name" value="Pantothen_kinase_3"/>
    <property type="match status" value="1"/>
</dbReference>
<dbReference type="NCBIfam" id="TIGR00671">
    <property type="entry name" value="baf"/>
    <property type="match status" value="1"/>
</dbReference>
<evidence type="ECO:0000256" key="1">
    <source>
        <dbReference type="ARBA" id="ARBA00001206"/>
    </source>
</evidence>
<evidence type="ECO:0000256" key="9">
    <source>
        <dbReference type="ARBA" id="ARBA00022741"/>
    </source>
</evidence>
<dbReference type="OrthoDB" id="9804707at2"/>
<dbReference type="NCBIfam" id="NF009847">
    <property type="entry name" value="PRK13318.1-5"/>
    <property type="match status" value="1"/>
</dbReference>
<feature type="binding site" evidence="16">
    <location>
        <begin position="107"/>
        <end position="110"/>
    </location>
    <ligand>
        <name>substrate</name>
    </ligand>
</feature>
<feature type="binding site" evidence="16">
    <location>
        <position position="184"/>
    </location>
    <ligand>
        <name>substrate</name>
    </ligand>
</feature>
<feature type="binding site" evidence="16">
    <location>
        <position position="132"/>
    </location>
    <ligand>
        <name>ATP</name>
        <dbReference type="ChEBI" id="CHEBI:30616"/>
    </ligand>
</feature>
<sequence>MILVFDVGNTNMVIGVFEKEQLLNHWRIRTDVQRTSDEYGIMLEALFHYHNLDSSLIKAVIISSVVPTLNMELEWMSQRYFNCKPIVVEPGIKTGLPIKYDNPREVGADRVVNAVAAYHKYGAPLIIVDFGTATTFCVISKSGEYLGGAIAPGIRVSTEALVSRASKLPRVELNIPKSLIGKNTVMSMQVGIMYGFVGQVEGIINRMKKEIEGQVKVIATGGLAQLIASETDCIDVVDEFLTLDGLRLLYEQNQPHS</sequence>
<comment type="similarity">
    <text evidence="14 16">Belongs to the type III pantothenate kinase family.</text>
</comment>
<dbReference type="GO" id="GO:0004594">
    <property type="term" value="F:pantothenate kinase activity"/>
    <property type="evidence" value="ECO:0007669"/>
    <property type="project" value="UniProtKB-UniRule"/>
</dbReference>
<dbReference type="Proteomes" id="UP000045545">
    <property type="component" value="Unassembled WGS sequence"/>
</dbReference>
<dbReference type="CDD" id="cd24015">
    <property type="entry name" value="ASKHA_NBD_PanK-III"/>
    <property type="match status" value="1"/>
</dbReference>
<evidence type="ECO:0000256" key="12">
    <source>
        <dbReference type="ARBA" id="ARBA00022958"/>
    </source>
</evidence>
<evidence type="ECO:0000256" key="5">
    <source>
        <dbReference type="ARBA" id="ARBA00011738"/>
    </source>
</evidence>
<evidence type="ECO:0000256" key="11">
    <source>
        <dbReference type="ARBA" id="ARBA00022840"/>
    </source>
</evidence>
<dbReference type="NCBIfam" id="NF009855">
    <property type="entry name" value="PRK13321.1"/>
    <property type="match status" value="1"/>
</dbReference>
<keyword evidence="7 16" id="KW-0963">Cytoplasm</keyword>
<reference evidence="17 18" key="1">
    <citation type="submission" date="2015-03" db="EMBL/GenBank/DDBJ databases">
        <authorList>
            <person name="Murphy D."/>
        </authorList>
    </citation>
    <scope>NUCLEOTIDE SEQUENCE [LARGE SCALE GENOMIC DNA]</scope>
    <source>
        <strain evidence="17 18">OL-4</strain>
    </source>
</reference>
<dbReference type="SUPFAM" id="SSF53067">
    <property type="entry name" value="Actin-like ATPase domain"/>
    <property type="match status" value="2"/>
</dbReference>
<feature type="binding site" evidence="16">
    <location>
        <position position="129"/>
    </location>
    <ligand>
        <name>K(+)</name>
        <dbReference type="ChEBI" id="CHEBI:29103"/>
    </ligand>
</feature>
<dbReference type="GO" id="GO:0005524">
    <property type="term" value="F:ATP binding"/>
    <property type="evidence" value="ECO:0007669"/>
    <property type="project" value="UniProtKB-UniRule"/>
</dbReference>
<keyword evidence="16" id="KW-0479">Metal-binding</keyword>
<dbReference type="InterPro" id="IPR004619">
    <property type="entry name" value="Type_III_PanK"/>
</dbReference>
<evidence type="ECO:0000256" key="10">
    <source>
        <dbReference type="ARBA" id="ARBA00022777"/>
    </source>
</evidence>
<dbReference type="GO" id="GO:0005737">
    <property type="term" value="C:cytoplasm"/>
    <property type="evidence" value="ECO:0007669"/>
    <property type="project" value="UniProtKB-SubCell"/>
</dbReference>
<name>A0A0E4C7R3_9FIRM</name>
<evidence type="ECO:0000256" key="14">
    <source>
        <dbReference type="ARBA" id="ARBA00038036"/>
    </source>
</evidence>
<comment type="cofactor">
    <cofactor evidence="16">
        <name>NH4(+)</name>
        <dbReference type="ChEBI" id="CHEBI:28938"/>
    </cofactor>
    <cofactor evidence="16">
        <name>K(+)</name>
        <dbReference type="ChEBI" id="CHEBI:29103"/>
    </cofactor>
    <text evidence="16">A monovalent cation. Ammonium or potassium.</text>
</comment>
<feature type="binding site" evidence="16">
    <location>
        <position position="100"/>
    </location>
    <ligand>
        <name>substrate</name>
    </ligand>
</feature>
<dbReference type="EC" id="2.7.1.33" evidence="6 16"/>
<keyword evidence="18" id="KW-1185">Reference proteome</keyword>
<evidence type="ECO:0000256" key="16">
    <source>
        <dbReference type="HAMAP-Rule" id="MF_01274"/>
    </source>
</evidence>
<keyword evidence="13 16" id="KW-0173">Coenzyme A biosynthesis</keyword>
<feature type="active site" description="Proton acceptor" evidence="16">
    <location>
        <position position="109"/>
    </location>
</feature>
<comment type="subcellular location">
    <subcellularLocation>
        <location evidence="3 16">Cytoplasm</location>
    </subcellularLocation>
</comment>
<accession>A0A0E4C7R3</accession>
<comment type="catalytic activity">
    <reaction evidence="1 16">
        <text>(R)-pantothenate + ATP = (R)-4'-phosphopantothenate + ADP + H(+)</text>
        <dbReference type="Rhea" id="RHEA:16373"/>
        <dbReference type="ChEBI" id="CHEBI:10986"/>
        <dbReference type="ChEBI" id="CHEBI:15378"/>
        <dbReference type="ChEBI" id="CHEBI:29032"/>
        <dbReference type="ChEBI" id="CHEBI:30616"/>
        <dbReference type="ChEBI" id="CHEBI:456216"/>
        <dbReference type="EC" id="2.7.1.33"/>
    </reaction>
</comment>
<keyword evidence="12 16" id="KW-0630">Potassium</keyword>
<evidence type="ECO:0000256" key="6">
    <source>
        <dbReference type="ARBA" id="ARBA00012102"/>
    </source>
</evidence>
<keyword evidence="8 16" id="KW-0808">Transferase</keyword>